<dbReference type="EMBL" id="OV696695">
    <property type="protein sequence ID" value="CAH1237799.1"/>
    <property type="molecule type" value="Genomic_DNA"/>
</dbReference>
<dbReference type="OrthoDB" id="9985088at2759"/>
<evidence type="ECO:0000256" key="2">
    <source>
        <dbReference type="ARBA" id="ARBA00009239"/>
    </source>
</evidence>
<keyword evidence="11" id="KW-1185">Reference proteome</keyword>
<accession>A0A8J9VDG3</accession>
<keyword evidence="5 9" id="KW-0735">Signal-anchor</keyword>
<comment type="similarity">
    <text evidence="2 9">Belongs to the chondroitin N-acetylgalactosaminyltransferase family.</text>
</comment>
<evidence type="ECO:0000313" key="11">
    <source>
        <dbReference type="Proteomes" id="UP000838412"/>
    </source>
</evidence>
<name>A0A8J9VDG3_BRALA</name>
<dbReference type="GO" id="GO:0047238">
    <property type="term" value="F:glucuronosyl-N-acetylgalactosaminyl-proteoglycan 4-beta-N-acetylgalactosaminyltransferase activity"/>
    <property type="evidence" value="ECO:0007669"/>
    <property type="project" value="TreeGrafter"/>
</dbReference>
<protein>
    <recommendedName>
        <fullName evidence="9">Hexosyltransferase</fullName>
        <ecNumber evidence="9">2.4.1.-</ecNumber>
    </recommendedName>
</protein>
<dbReference type="GO" id="GO:0032580">
    <property type="term" value="C:Golgi cisterna membrane"/>
    <property type="evidence" value="ECO:0007669"/>
    <property type="project" value="UniProtKB-SubCell"/>
</dbReference>
<evidence type="ECO:0000256" key="5">
    <source>
        <dbReference type="ARBA" id="ARBA00022968"/>
    </source>
</evidence>
<evidence type="ECO:0000256" key="3">
    <source>
        <dbReference type="ARBA" id="ARBA00022679"/>
    </source>
</evidence>
<keyword evidence="4 9" id="KW-0812">Transmembrane</keyword>
<dbReference type="InterPro" id="IPR051227">
    <property type="entry name" value="CS_glycosyltransferase"/>
</dbReference>
<keyword evidence="7 9" id="KW-0333">Golgi apparatus</keyword>
<dbReference type="AlphaFoldDB" id="A0A8J9VDG3"/>
<dbReference type="Gene3D" id="3.90.550.50">
    <property type="match status" value="1"/>
</dbReference>
<feature type="transmembrane region" description="Helical" evidence="9">
    <location>
        <begin position="12"/>
        <end position="34"/>
    </location>
</feature>
<keyword evidence="6 9" id="KW-1133">Transmembrane helix</keyword>
<dbReference type="PANTHER" id="PTHR12369:SF13">
    <property type="entry name" value="HEXOSYLTRANSFERASE"/>
    <property type="match status" value="1"/>
</dbReference>
<dbReference type="PANTHER" id="PTHR12369">
    <property type="entry name" value="CHONDROITIN SYNTHASE"/>
    <property type="match status" value="1"/>
</dbReference>
<organism evidence="10 11">
    <name type="scientific">Branchiostoma lanceolatum</name>
    <name type="common">Common lancelet</name>
    <name type="synonym">Amphioxus lanceolatum</name>
    <dbReference type="NCBI Taxonomy" id="7740"/>
    <lineage>
        <taxon>Eukaryota</taxon>
        <taxon>Metazoa</taxon>
        <taxon>Chordata</taxon>
        <taxon>Cephalochordata</taxon>
        <taxon>Leptocardii</taxon>
        <taxon>Amphioxiformes</taxon>
        <taxon>Branchiostomatidae</taxon>
        <taxon>Branchiostoma</taxon>
    </lineage>
</organism>
<evidence type="ECO:0000256" key="4">
    <source>
        <dbReference type="ARBA" id="ARBA00022692"/>
    </source>
</evidence>
<keyword evidence="3 9" id="KW-0808">Transferase</keyword>
<evidence type="ECO:0000256" key="6">
    <source>
        <dbReference type="ARBA" id="ARBA00022989"/>
    </source>
</evidence>
<evidence type="ECO:0000256" key="1">
    <source>
        <dbReference type="ARBA" id="ARBA00004447"/>
    </source>
</evidence>
<sequence>MRRQPSMLYLRPFMPLIVGLSLGFTLCLVCLPLLEEGCTSEGSVDQVARLRKPNSVQESSQDVLQNYNDDDFEPRIITNPKPVKSGGKQPFRARYISTELGIREKLVVGVVTSRESLDTVAVALNKTLAHYIHKLLYFTGTRNVKAPGGMYVVTHGDDRPVWEMAQTIRYINDHFHKDYDWTYLVTDNTYVQGDRVTNIFDHISMNRDVYMGKRAPFKDMDGYYCKIGHGVVLSHSVMSALQRHLDGCMETILDLQPDEWLGRCLHDVMGISCVEEFEGIDYNTYEFSSATDPDNEDSQEFQKAHTVHPIVEPTDFYRLHRRFAHIELDLAYSEIENIKAQIKNLSHKTPEGEAGLTWPIGINPPFKPQSRFDVLSWDYFTETHLYTCPDGAPKCELHGIDKMDVDDIIGTSVQRLNDKYKKQGLTFDHVRLLNGYRRFDPTRGMEYELDLLVGETGPDNLRDVVTKRVKLLRPLSQVEIIPMPYVTETTRLYVILPVTVHDREQVAKFLDSYAQVVLDIHENSMLTVVFIYDPLDAQNIQEEDVFGMLKSMITYYERKYPNAKIPWISIKTDVPTQLKIMDIISKKHPVDALFLLVTVTDELTIEFLNRCRMNTIAGWQAFFPIHFAQYSPELVYDTKPYPATVEFGREFGHFDVHAFDEACFYNSDYMTTRTELQKQRKDNEDVSETYNLYEMFLKHSNLHVFRAVEPDLRQRYMPRTCNPHLSEDLYHSCLVSQAEGLASKEQLAKLIFEHDNEIKSQSENVVKS</sequence>
<evidence type="ECO:0000313" key="10">
    <source>
        <dbReference type="EMBL" id="CAH1237799.1"/>
    </source>
</evidence>
<reference evidence="10" key="1">
    <citation type="submission" date="2022-01" db="EMBL/GenBank/DDBJ databases">
        <authorList>
            <person name="Braso-Vives M."/>
        </authorList>
    </citation>
    <scope>NUCLEOTIDE SEQUENCE</scope>
</reference>
<dbReference type="InterPro" id="IPR008428">
    <property type="entry name" value="Chond_GalNAc"/>
</dbReference>
<evidence type="ECO:0000256" key="9">
    <source>
        <dbReference type="RuleBase" id="RU364016"/>
    </source>
</evidence>
<evidence type="ECO:0000256" key="7">
    <source>
        <dbReference type="ARBA" id="ARBA00023034"/>
    </source>
</evidence>
<dbReference type="Proteomes" id="UP000838412">
    <property type="component" value="Chromosome 10"/>
</dbReference>
<keyword evidence="8 9" id="KW-0472">Membrane</keyword>
<dbReference type="Pfam" id="PF05679">
    <property type="entry name" value="CHGN"/>
    <property type="match status" value="1"/>
</dbReference>
<dbReference type="EC" id="2.4.1.-" evidence="9"/>
<comment type="subcellular location">
    <subcellularLocation>
        <location evidence="1 9">Golgi apparatus</location>
        <location evidence="1 9">Golgi stack membrane</location>
        <topology evidence="1 9">Single-pass type II membrane protein</topology>
    </subcellularLocation>
</comment>
<evidence type="ECO:0000256" key="8">
    <source>
        <dbReference type="ARBA" id="ARBA00023136"/>
    </source>
</evidence>
<gene>
    <name evidence="10" type="primary">CHPF2</name>
    <name evidence="10" type="ORF">BLAG_LOCUS2612</name>
</gene>
<proteinExistence type="inferred from homology"/>